<proteinExistence type="inferred from homology"/>
<comment type="subcellular location">
    <subcellularLocation>
        <location evidence="1">Cytoplasm</location>
    </subcellularLocation>
</comment>
<evidence type="ECO:0000313" key="7">
    <source>
        <dbReference type="EnsemblProtists" id="HpaP800430"/>
    </source>
</evidence>
<evidence type="ECO:0008006" key="9">
    <source>
        <dbReference type="Google" id="ProtNLM"/>
    </source>
</evidence>
<comment type="similarity">
    <text evidence="2">Belongs to the Rab3-GAP regulatory subunit family.</text>
</comment>
<evidence type="ECO:0000256" key="2">
    <source>
        <dbReference type="ARBA" id="ARBA00008153"/>
    </source>
</evidence>
<dbReference type="VEuPathDB" id="FungiDB:HpaG800430"/>
<organism evidence="7 8">
    <name type="scientific">Hyaloperonospora arabidopsidis (strain Emoy2)</name>
    <name type="common">Downy mildew agent</name>
    <name type="synonym">Peronospora arabidopsidis</name>
    <dbReference type="NCBI Taxonomy" id="559515"/>
    <lineage>
        <taxon>Eukaryota</taxon>
        <taxon>Sar</taxon>
        <taxon>Stramenopiles</taxon>
        <taxon>Oomycota</taxon>
        <taxon>Peronosporomycetes</taxon>
        <taxon>Peronosporales</taxon>
        <taxon>Peronosporaceae</taxon>
        <taxon>Hyaloperonospora</taxon>
    </lineage>
</organism>
<dbReference type="InterPro" id="IPR029257">
    <property type="entry name" value="RAB3GAP2_C"/>
</dbReference>
<dbReference type="Proteomes" id="UP000011713">
    <property type="component" value="Unassembled WGS sequence"/>
</dbReference>
<dbReference type="InterPro" id="IPR026059">
    <property type="entry name" value="Rab3GAP2"/>
</dbReference>
<dbReference type="Pfam" id="PF14655">
    <property type="entry name" value="RAB3GAP2_N"/>
    <property type="match status" value="1"/>
</dbReference>
<dbReference type="EMBL" id="JH597777">
    <property type="status" value="NOT_ANNOTATED_CDS"/>
    <property type="molecule type" value="Genomic_DNA"/>
</dbReference>
<evidence type="ECO:0000313" key="8">
    <source>
        <dbReference type="Proteomes" id="UP000011713"/>
    </source>
</evidence>
<keyword evidence="3" id="KW-0343">GTPase activation</keyword>
<feature type="domain" description="Rab3-GAP regulatory subunit N-terminal" evidence="5">
    <location>
        <begin position="115"/>
        <end position="435"/>
    </location>
</feature>
<sequence>MASPAASALPVTADAADDAVAVLLRIDSSSLHSPDAPDVCVSLYDDPRVCLDMAADLTLVLGLERTVYTTRLEGEGDATNSTESSSLYVLVDAETVHLEEHEHVADVTWLDCERFCVGYTTGIVRLFTRSGTLVFEQQLHSTAVHKVSVNRDVANMAPRRTTPPSQVRNETEAAELWVLYADSTVVILQISEVLATLRAGGVGAAQKFRKYSLRGQTDVMTAVPCGPVRPTIFQSHARLGVYTIMSAGAAPFLSFYQAGNDQNSIIHLAQIATAIASKAAGAVWRFATTWGWRRGTESALSREDGQQATYASLGAGAIDSVVEHVPTQLGSTRSIDDDERRRCRVLVLSPTSKLAAVSDTLGRVLLIDTARMVVMRMWKGYRNGQCGWMQGLEGARRPLGLYLVIYSAQRGIVEVWRARYGPRVFSLVVGNCAKLFTQFDPTTRRTKCYVLTKTSGNVSEVIELKPGLPNASTLMKYFTQNKLQEEQFLLHQVIGSLHAFVKKKSINTLDHNTLNPLLADMRSFSALTTIQTLLDVLLKADMALLDAAFLLKALENLQLEFASGKHAFTSMMQTSDREILLQPSTSASCKDGHARFFSRVLPWFELYRRAGLALDDESCTKTCRASDSASQLTAWEFMEFFSMPFGDHDLPRRRDILSLFEAAETDEHFLRDAFRVLRTPVLRQFSTPAHRNCLLTFLFAPALSSVFAVQELQRLHSTLFLTEETLTRLFIKWYFSLPLGMVLALPPPSSSSSLQRWLQPYFVITDAETAIGQEEDDAEASYVPTENHLFRLRNCHPSVVEIFDSCCKTPKLFHAFVLSAHCAWSEKQSAKHAEEATFGKYSSVACGARWAILQDCIAKTMHLSFRLGKAGRLSVDAVEHVDDVMQSVAVMQLNDGHEAGEDDAAVQPPKDRVKVEVDDDGADRWVATMEDCRKATHMQDWTAVLCAYPQLSNKDALCCFRVEALCTAWNAERSDMRQLERALLELDSVESIRLKAAMAAHIWERYIRVHVATLVTFWEESAAGKKPQRGLQPQVARRFFGIIRNLLVMLSISVQTVSTVPSVHDEIDIDYAESEGAESYGDDNEPPIADYKMKSLTQPLRWRLPVNDLAVVFQRHWPPLYETSVLMQALQSFKLDTASALRIADHISLITLLDSFAATAITPISIVKLFPNHGRNLCCPDSFQMGQPLVKPSAEEVTSTSQNRVRFSKELLRHDEMLGFALARAFGLSSEVIREEHVIFLYQSGLDERADLAVEKLRRPERLVSKLGAIARARLSLILRRMKAEAEYAVLMSMLPADVFAWVLSDIQPPLVADPLVEKLDLTPSLTSTHYLLLKCLTMIVPRGEEFEKVSAMSVLVKDVISQVKLHS</sequence>
<dbReference type="Pfam" id="PF14656">
    <property type="entry name" value="RAB3GAP2_C"/>
    <property type="match status" value="1"/>
</dbReference>
<dbReference type="GO" id="GO:0005096">
    <property type="term" value="F:GTPase activator activity"/>
    <property type="evidence" value="ECO:0007669"/>
    <property type="project" value="UniProtKB-KW"/>
</dbReference>
<keyword evidence="8" id="KW-1185">Reference proteome</keyword>
<evidence type="ECO:0000259" key="6">
    <source>
        <dbReference type="Pfam" id="PF14656"/>
    </source>
</evidence>
<dbReference type="HOGENOM" id="CLU_003098_0_0_1"/>
<feature type="domain" description="Rab3GAP regulatory subunit C-terminal" evidence="6">
    <location>
        <begin position="1217"/>
        <end position="1340"/>
    </location>
</feature>
<evidence type="ECO:0000256" key="1">
    <source>
        <dbReference type="ARBA" id="ARBA00004496"/>
    </source>
</evidence>
<evidence type="ECO:0000256" key="4">
    <source>
        <dbReference type="ARBA" id="ARBA00022490"/>
    </source>
</evidence>
<reference evidence="7" key="2">
    <citation type="submission" date="2015-06" db="UniProtKB">
        <authorList>
            <consortium name="EnsemblProtists"/>
        </authorList>
    </citation>
    <scope>IDENTIFICATION</scope>
    <source>
        <strain evidence="7">Emoy2</strain>
    </source>
</reference>
<reference evidence="8" key="1">
    <citation type="journal article" date="2010" name="Science">
        <title>Signatures of adaptation to obligate biotrophy in the Hyaloperonospora arabidopsidis genome.</title>
        <authorList>
            <person name="Baxter L."/>
            <person name="Tripathy S."/>
            <person name="Ishaque N."/>
            <person name="Boot N."/>
            <person name="Cabral A."/>
            <person name="Kemen E."/>
            <person name="Thines M."/>
            <person name="Ah-Fong A."/>
            <person name="Anderson R."/>
            <person name="Badejoko W."/>
            <person name="Bittner-Eddy P."/>
            <person name="Boore J.L."/>
            <person name="Chibucos M.C."/>
            <person name="Coates M."/>
            <person name="Dehal P."/>
            <person name="Delehaunty K."/>
            <person name="Dong S."/>
            <person name="Downton P."/>
            <person name="Dumas B."/>
            <person name="Fabro G."/>
            <person name="Fronick C."/>
            <person name="Fuerstenberg S.I."/>
            <person name="Fulton L."/>
            <person name="Gaulin E."/>
            <person name="Govers F."/>
            <person name="Hughes L."/>
            <person name="Humphray S."/>
            <person name="Jiang R.H."/>
            <person name="Judelson H."/>
            <person name="Kamoun S."/>
            <person name="Kyung K."/>
            <person name="Meijer H."/>
            <person name="Minx P."/>
            <person name="Morris P."/>
            <person name="Nelson J."/>
            <person name="Phuntumart V."/>
            <person name="Qutob D."/>
            <person name="Rehmany A."/>
            <person name="Rougon-Cardoso A."/>
            <person name="Ryden P."/>
            <person name="Torto-Alalibo T."/>
            <person name="Studholme D."/>
            <person name="Wang Y."/>
            <person name="Win J."/>
            <person name="Wood J."/>
            <person name="Clifton S.W."/>
            <person name="Rogers J."/>
            <person name="Van den Ackerveken G."/>
            <person name="Jones J.D."/>
            <person name="McDowell J.M."/>
            <person name="Beynon J."/>
            <person name="Tyler B.M."/>
        </authorList>
    </citation>
    <scope>NUCLEOTIDE SEQUENCE [LARGE SCALE GENOMIC DNA]</scope>
    <source>
        <strain evidence="8">Emoy2</strain>
    </source>
</reference>
<dbReference type="PANTHER" id="PTHR12472">
    <property type="entry name" value="RAB3-GAP REGULATORY DOMAIN"/>
    <property type="match status" value="1"/>
</dbReference>
<protein>
    <recommendedName>
        <fullName evidence="9">Rab3-GAP regulatory subunit N-terminal domain-containing protein</fullName>
    </recommendedName>
</protein>
<evidence type="ECO:0000259" key="5">
    <source>
        <dbReference type="Pfam" id="PF14655"/>
    </source>
</evidence>
<dbReference type="EnsemblProtists" id="HpaT800430">
    <property type="protein sequence ID" value="HpaP800430"/>
    <property type="gene ID" value="HpaG800430"/>
</dbReference>
<dbReference type="eggNOG" id="KOG2727">
    <property type="taxonomic scope" value="Eukaryota"/>
</dbReference>
<dbReference type="OMA" id="WVATMEN"/>
<dbReference type="InParanoid" id="M4B2D2"/>
<dbReference type="PANTHER" id="PTHR12472:SF0">
    <property type="entry name" value="RAB3 GTPASE-ACTIVATING PROTEIN NON-CATALYTIC SUBUNIT"/>
    <property type="match status" value="1"/>
</dbReference>
<evidence type="ECO:0000256" key="3">
    <source>
        <dbReference type="ARBA" id="ARBA00022468"/>
    </source>
</evidence>
<dbReference type="InterPro" id="IPR032839">
    <property type="entry name" value="RAB3GAP_N"/>
</dbReference>
<dbReference type="STRING" id="559515.M4B2D2"/>
<accession>M4B2D2</accession>
<keyword evidence="4" id="KW-0963">Cytoplasm</keyword>
<dbReference type="GO" id="GO:0005737">
    <property type="term" value="C:cytoplasm"/>
    <property type="evidence" value="ECO:0007669"/>
    <property type="project" value="UniProtKB-SubCell"/>
</dbReference>
<name>M4B2D2_HYAAE</name>